<dbReference type="AlphaFoldDB" id="A0A550JAR0"/>
<evidence type="ECO:0000313" key="13">
    <source>
        <dbReference type="Proteomes" id="UP000317155"/>
    </source>
</evidence>
<accession>A0A550JAR0</accession>
<dbReference type="RefSeq" id="WP_092058507.1">
    <property type="nucleotide sequence ID" value="NZ_FOJJ01000040.1"/>
</dbReference>
<comment type="similarity">
    <text evidence="3 10">Belongs to the FKBP-type PPIase family.</text>
</comment>
<keyword evidence="5 9" id="KW-0697">Rotamase</keyword>
<evidence type="ECO:0000313" key="12">
    <source>
        <dbReference type="EMBL" id="TRO80287.1"/>
    </source>
</evidence>
<evidence type="ECO:0000256" key="6">
    <source>
        <dbReference type="ARBA" id="ARBA00023186"/>
    </source>
</evidence>
<gene>
    <name evidence="12" type="ORF">FL622_11690</name>
</gene>
<dbReference type="OrthoDB" id="9808891at2"/>
<evidence type="ECO:0000256" key="10">
    <source>
        <dbReference type="RuleBase" id="RU003915"/>
    </source>
</evidence>
<dbReference type="InterPro" id="IPR001179">
    <property type="entry name" value="PPIase_FKBP_dom"/>
</dbReference>
<evidence type="ECO:0000256" key="5">
    <source>
        <dbReference type="ARBA" id="ARBA00023110"/>
    </source>
</evidence>
<dbReference type="GO" id="GO:0003755">
    <property type="term" value="F:peptidyl-prolyl cis-trans isomerase activity"/>
    <property type="evidence" value="ECO:0007669"/>
    <property type="project" value="UniProtKB-UniRule"/>
</dbReference>
<evidence type="ECO:0000256" key="1">
    <source>
        <dbReference type="ARBA" id="ARBA00000971"/>
    </source>
</evidence>
<evidence type="ECO:0000256" key="8">
    <source>
        <dbReference type="ARBA" id="ARBA00037071"/>
    </source>
</evidence>
<keyword evidence="13" id="KW-1185">Reference proteome</keyword>
<name>A0A550JAR0_9BACT</name>
<dbReference type="PANTHER" id="PTHR47861">
    <property type="entry name" value="FKBP-TYPE PEPTIDYL-PROLYL CIS-TRANS ISOMERASE SLYD"/>
    <property type="match status" value="1"/>
</dbReference>
<comment type="function">
    <text evidence="8">Also involved in hydrogenase metallocenter assembly, probably by participating in the nickel insertion step. This function in hydrogenase biosynthesis requires chaperone activity and the presence of the metal-binding domain, but not PPIase activity.</text>
</comment>
<feature type="domain" description="PPIase FKBP-type" evidence="11">
    <location>
        <begin position="7"/>
        <end position="101"/>
    </location>
</feature>
<dbReference type="GO" id="GO:0042026">
    <property type="term" value="P:protein refolding"/>
    <property type="evidence" value="ECO:0007669"/>
    <property type="project" value="UniProtKB-ARBA"/>
</dbReference>
<dbReference type="PANTHER" id="PTHR47861:SF3">
    <property type="entry name" value="FKBP-TYPE PEPTIDYL-PROLYL CIS-TRANS ISOMERASE SLYD"/>
    <property type="match status" value="1"/>
</dbReference>
<evidence type="ECO:0000256" key="9">
    <source>
        <dbReference type="PROSITE-ProRule" id="PRU00277"/>
    </source>
</evidence>
<dbReference type="Pfam" id="PF00254">
    <property type="entry name" value="FKBP_C"/>
    <property type="match status" value="1"/>
</dbReference>
<dbReference type="PROSITE" id="PS50059">
    <property type="entry name" value="FKBP_PPIASE"/>
    <property type="match status" value="1"/>
</dbReference>
<evidence type="ECO:0000259" key="11">
    <source>
        <dbReference type="PROSITE" id="PS50059"/>
    </source>
</evidence>
<dbReference type="Gene3D" id="3.10.50.40">
    <property type="match status" value="1"/>
</dbReference>
<dbReference type="EC" id="5.2.1.8" evidence="10"/>
<organism evidence="12 13">
    <name type="scientific">Trichloromonas acetexigens</name>
    <dbReference type="NCBI Taxonomy" id="38815"/>
    <lineage>
        <taxon>Bacteria</taxon>
        <taxon>Pseudomonadati</taxon>
        <taxon>Thermodesulfobacteriota</taxon>
        <taxon>Desulfuromonadia</taxon>
        <taxon>Desulfuromonadales</taxon>
        <taxon>Trichloromonadaceae</taxon>
        <taxon>Trichloromonas</taxon>
    </lineage>
</organism>
<protein>
    <recommendedName>
        <fullName evidence="10">Peptidyl-prolyl cis-trans isomerase</fullName>
        <ecNumber evidence="10">5.2.1.8</ecNumber>
    </recommendedName>
</protein>
<dbReference type="EMBL" id="VJVV01000008">
    <property type="protein sequence ID" value="TRO80287.1"/>
    <property type="molecule type" value="Genomic_DNA"/>
</dbReference>
<keyword evidence="4" id="KW-0963">Cytoplasm</keyword>
<reference evidence="12 13" key="1">
    <citation type="submission" date="2019-07" db="EMBL/GenBank/DDBJ databases">
        <title>Insights of Desulfuromonas acetexigens electromicrobiology.</title>
        <authorList>
            <person name="Katuri K."/>
            <person name="Sapireddy V."/>
            <person name="Shaw D.R."/>
            <person name="Saikaly P."/>
        </authorList>
    </citation>
    <scope>NUCLEOTIDE SEQUENCE [LARGE SCALE GENOMIC DNA]</scope>
    <source>
        <strain evidence="12 13">2873</strain>
    </source>
</reference>
<evidence type="ECO:0000256" key="2">
    <source>
        <dbReference type="ARBA" id="ARBA00004496"/>
    </source>
</evidence>
<comment type="subcellular location">
    <subcellularLocation>
        <location evidence="2">Cytoplasm</location>
    </subcellularLocation>
</comment>
<dbReference type="InterPro" id="IPR046357">
    <property type="entry name" value="PPIase_dom_sf"/>
</dbReference>
<evidence type="ECO:0000256" key="4">
    <source>
        <dbReference type="ARBA" id="ARBA00022490"/>
    </source>
</evidence>
<comment type="caution">
    <text evidence="12">The sequence shown here is derived from an EMBL/GenBank/DDBJ whole genome shotgun (WGS) entry which is preliminary data.</text>
</comment>
<evidence type="ECO:0000256" key="3">
    <source>
        <dbReference type="ARBA" id="ARBA00006577"/>
    </source>
</evidence>
<dbReference type="Proteomes" id="UP000317155">
    <property type="component" value="Unassembled WGS sequence"/>
</dbReference>
<dbReference type="SUPFAM" id="SSF54534">
    <property type="entry name" value="FKBP-like"/>
    <property type="match status" value="1"/>
</dbReference>
<comment type="catalytic activity">
    <reaction evidence="1 9 10">
        <text>[protein]-peptidylproline (omega=180) = [protein]-peptidylproline (omega=0)</text>
        <dbReference type="Rhea" id="RHEA:16237"/>
        <dbReference type="Rhea" id="RHEA-COMP:10747"/>
        <dbReference type="Rhea" id="RHEA-COMP:10748"/>
        <dbReference type="ChEBI" id="CHEBI:83833"/>
        <dbReference type="ChEBI" id="CHEBI:83834"/>
        <dbReference type="EC" id="5.2.1.8"/>
    </reaction>
</comment>
<keyword evidence="6" id="KW-0143">Chaperone</keyword>
<dbReference type="GO" id="GO:0005737">
    <property type="term" value="C:cytoplasm"/>
    <property type="evidence" value="ECO:0007669"/>
    <property type="project" value="UniProtKB-SubCell"/>
</dbReference>
<keyword evidence="7 9" id="KW-0413">Isomerase</keyword>
<proteinExistence type="inferred from homology"/>
<sequence>MAGAKKGDQVKVFYVGRLADGSVFDSSEGQAPLEFIVGRKEVIRGFDQAVLGMTPGEVKTLTLPAEQAYGPYQEDMVAEVQRADVPAQLKLVVGNHLELTREDGEPIVVKIIALDETKVTLDANHPLAGQDLTFEIRLLDIL</sequence>
<evidence type="ECO:0000256" key="7">
    <source>
        <dbReference type="ARBA" id="ARBA00023235"/>
    </source>
</evidence>